<gene>
    <name evidence="2" type="ORF">CVT26_002286</name>
</gene>
<evidence type="ECO:0000313" key="2">
    <source>
        <dbReference type="EMBL" id="PPR04420.1"/>
    </source>
</evidence>
<organism evidence="2 3">
    <name type="scientific">Gymnopilus dilepis</name>
    <dbReference type="NCBI Taxonomy" id="231916"/>
    <lineage>
        <taxon>Eukaryota</taxon>
        <taxon>Fungi</taxon>
        <taxon>Dikarya</taxon>
        <taxon>Basidiomycota</taxon>
        <taxon>Agaricomycotina</taxon>
        <taxon>Agaricomycetes</taxon>
        <taxon>Agaricomycetidae</taxon>
        <taxon>Agaricales</taxon>
        <taxon>Agaricineae</taxon>
        <taxon>Hymenogastraceae</taxon>
        <taxon>Gymnopilus</taxon>
    </lineage>
</organism>
<evidence type="ECO:0000313" key="3">
    <source>
        <dbReference type="Proteomes" id="UP000284706"/>
    </source>
</evidence>
<dbReference type="EMBL" id="NHYE01000629">
    <property type="protein sequence ID" value="PPR04420.1"/>
    <property type="molecule type" value="Genomic_DNA"/>
</dbReference>
<sequence length="715" mass="75700">MFSNTSFILSNDLSTGEITFIARVCIQLFSYLGVYLLALIVLGNAPKTASLETHDLLNRFVGQSSTFLFTLRWMWHRITGRRRDPVSAWALGAALALALLFGVTVGVSDIGLIGIHSCTTAGPTLQDFPASIRSDSDALALVTANLLNGTDPSSVNAYRCDSTTTVTNLARTAPGTAPLPTAQICSGLHNSTYADALAFQGLNSTDSDVLMPKFMFSNANFSGNWYLAAPTSQIVREATVRDGLAVIPHDMGVSMVAGVPDLSTEQQVSIDQTLALEIEVGCMSLGIVFTDDLTQISLQETLIPDSDYLPTRLTAPNYSGPSSLQAPLAKAADKIRAAFANKTGGPQTGEQTKGWQLQVATSDNAGLINGTDHTALDECTADIVSLLAPVGGPEAGLAFQANQTICHVVNLVGARAGQNTFSQTADWMVCATTTQVNMVSASLAVDAAGSVSANITRLPSNINVVQALLYNQSDPSAVPDPAPLAPLIRFTLSPNPAGASQHFIYQAAQLSLLDQAGTFSRGSGNIGAVFMQLAANIWATDAWPGIGLIDSNFFAANFSAAQVTRWAEQVGASFVLGSVGYNGWAARGARALAVVSTGGHPATCYSGLYALGFVPLVGALLAVLGWIVLMGVTARLREARRMQERYGGLAPHIDVSSRDDLRRHTLLQRVDGPTARFEPVDGAIDVRVHEDMESRIMIQHSRNSSAEKALVLHPH</sequence>
<protein>
    <submittedName>
        <fullName evidence="2">Uncharacterized protein</fullName>
    </submittedName>
</protein>
<comment type="caution">
    <text evidence="2">The sequence shown here is derived from an EMBL/GenBank/DDBJ whole genome shotgun (WGS) entry which is preliminary data.</text>
</comment>
<feature type="transmembrane region" description="Helical" evidence="1">
    <location>
        <begin position="608"/>
        <end position="632"/>
    </location>
</feature>
<dbReference type="AlphaFoldDB" id="A0A409YN04"/>
<dbReference type="OrthoDB" id="3066754at2759"/>
<keyword evidence="3" id="KW-1185">Reference proteome</keyword>
<keyword evidence="1" id="KW-0472">Membrane</keyword>
<keyword evidence="1" id="KW-1133">Transmembrane helix</keyword>
<dbReference type="Proteomes" id="UP000284706">
    <property type="component" value="Unassembled WGS sequence"/>
</dbReference>
<keyword evidence="1" id="KW-0812">Transmembrane</keyword>
<proteinExistence type="predicted"/>
<evidence type="ECO:0000256" key="1">
    <source>
        <dbReference type="SAM" id="Phobius"/>
    </source>
</evidence>
<accession>A0A409YN04</accession>
<reference evidence="2 3" key="1">
    <citation type="journal article" date="2018" name="Evol. Lett.">
        <title>Horizontal gene cluster transfer increased hallucinogenic mushroom diversity.</title>
        <authorList>
            <person name="Reynolds H.T."/>
            <person name="Vijayakumar V."/>
            <person name="Gluck-Thaler E."/>
            <person name="Korotkin H.B."/>
            <person name="Matheny P.B."/>
            <person name="Slot J.C."/>
        </authorList>
    </citation>
    <scope>NUCLEOTIDE SEQUENCE [LARGE SCALE GENOMIC DNA]</scope>
    <source>
        <strain evidence="2 3">SRW20</strain>
    </source>
</reference>
<dbReference type="InParanoid" id="A0A409YN04"/>
<feature type="transmembrane region" description="Helical" evidence="1">
    <location>
        <begin position="20"/>
        <end position="44"/>
    </location>
</feature>
<feature type="transmembrane region" description="Helical" evidence="1">
    <location>
        <begin position="87"/>
        <end position="107"/>
    </location>
</feature>
<name>A0A409YN04_9AGAR</name>